<accession>A0A1T4SE56</accession>
<organism evidence="1 2">
    <name type="scientific">Vibrio cincinnatiensis DSM 19608</name>
    <dbReference type="NCBI Taxonomy" id="1123491"/>
    <lineage>
        <taxon>Bacteria</taxon>
        <taxon>Pseudomonadati</taxon>
        <taxon>Pseudomonadota</taxon>
        <taxon>Gammaproteobacteria</taxon>
        <taxon>Vibrionales</taxon>
        <taxon>Vibrionaceae</taxon>
        <taxon>Vibrio</taxon>
    </lineage>
</organism>
<keyword evidence="2" id="KW-1185">Reference proteome</keyword>
<gene>
    <name evidence="1" type="ORF">SAMN02745782_03209</name>
</gene>
<reference evidence="2" key="1">
    <citation type="submission" date="2017-02" db="EMBL/GenBank/DDBJ databases">
        <authorList>
            <person name="Varghese N."/>
            <person name="Submissions S."/>
        </authorList>
    </citation>
    <scope>NUCLEOTIDE SEQUENCE [LARGE SCALE GENOMIC DNA]</scope>
    <source>
        <strain evidence="2">DSM 19608</strain>
    </source>
</reference>
<evidence type="ECO:0008006" key="3">
    <source>
        <dbReference type="Google" id="ProtNLM"/>
    </source>
</evidence>
<dbReference type="OrthoDB" id="6389032at2"/>
<dbReference type="STRING" id="1123491.SAMN02745782_03209"/>
<dbReference type="InterPro" id="IPR022080">
    <property type="entry name" value="DUF3630"/>
</dbReference>
<name>A0A1T4SE56_VIBCI</name>
<sequence length="101" mass="11569">MAEFGLSEYLAPQGRIILRTPPWDFDSFPKLAERLLRLLSATVLEKQLDADMHSWLIDFEGCHLLLRAEHYSASVWIEAMSAGQSHEELDFIAQLLANQVR</sequence>
<evidence type="ECO:0000313" key="2">
    <source>
        <dbReference type="Proteomes" id="UP000190834"/>
    </source>
</evidence>
<dbReference type="Proteomes" id="UP000190834">
    <property type="component" value="Unassembled WGS sequence"/>
</dbReference>
<dbReference type="GeneID" id="70584807"/>
<evidence type="ECO:0000313" key="1">
    <source>
        <dbReference type="EMBL" id="SKA26178.1"/>
    </source>
</evidence>
<dbReference type="AlphaFoldDB" id="A0A1T4SE56"/>
<proteinExistence type="predicted"/>
<dbReference type="RefSeq" id="WP_078927527.1">
    <property type="nucleotide sequence ID" value="NZ_FUXB01000023.1"/>
</dbReference>
<protein>
    <recommendedName>
        <fullName evidence="3">DUF3630 domain-containing protein</fullName>
    </recommendedName>
</protein>
<dbReference type="EMBL" id="FUXB01000023">
    <property type="protein sequence ID" value="SKA26178.1"/>
    <property type="molecule type" value="Genomic_DNA"/>
</dbReference>
<dbReference type="Pfam" id="PF12305">
    <property type="entry name" value="DUF3630"/>
    <property type="match status" value="1"/>
</dbReference>